<keyword evidence="2" id="KW-0378">Hydrolase</keyword>
<dbReference type="EC" id="3.4.23.-" evidence="2"/>
<dbReference type="Pfam" id="PF13975">
    <property type="entry name" value="gag-asp_proteas"/>
    <property type="match status" value="1"/>
</dbReference>
<organism evidence="2 3">
    <name type="scientific">Sphingomonas piscis</name>
    <dbReference type="NCBI Taxonomy" id="2714943"/>
    <lineage>
        <taxon>Bacteria</taxon>
        <taxon>Pseudomonadati</taxon>
        <taxon>Pseudomonadota</taxon>
        <taxon>Alphaproteobacteria</taxon>
        <taxon>Sphingomonadales</taxon>
        <taxon>Sphingomonadaceae</taxon>
        <taxon>Sphingomonas</taxon>
    </lineage>
</organism>
<evidence type="ECO:0000313" key="2">
    <source>
        <dbReference type="EMBL" id="QIK78808.1"/>
    </source>
</evidence>
<proteinExistence type="predicted"/>
<protein>
    <submittedName>
        <fullName evidence="2">TIGR02281 family clan AA aspartic protease</fullName>
        <ecNumber evidence="2">3.4.23.-</ecNumber>
    </submittedName>
</protein>
<dbReference type="GO" id="GO:0006508">
    <property type="term" value="P:proteolysis"/>
    <property type="evidence" value="ECO:0007669"/>
    <property type="project" value="UniProtKB-KW"/>
</dbReference>
<dbReference type="NCBIfam" id="TIGR02281">
    <property type="entry name" value="clan_AA_DTGA"/>
    <property type="match status" value="1"/>
</dbReference>
<name>A0A6G7YPY3_9SPHN</name>
<dbReference type="GO" id="GO:0008233">
    <property type="term" value="F:peptidase activity"/>
    <property type="evidence" value="ECO:0007669"/>
    <property type="project" value="UniProtKB-KW"/>
</dbReference>
<dbReference type="KEGG" id="spii:G7077_07775"/>
<dbReference type="InterPro" id="IPR021109">
    <property type="entry name" value="Peptidase_aspartic_dom_sf"/>
</dbReference>
<dbReference type="Gene3D" id="2.40.70.10">
    <property type="entry name" value="Acid Proteases"/>
    <property type="match status" value="1"/>
</dbReference>
<dbReference type="InterPro" id="IPR034122">
    <property type="entry name" value="Retropepsin-like_bacterial"/>
</dbReference>
<dbReference type="AlphaFoldDB" id="A0A6G7YPY3"/>
<evidence type="ECO:0000313" key="3">
    <source>
        <dbReference type="Proteomes" id="UP000503222"/>
    </source>
</evidence>
<feature type="signal peptide" evidence="1">
    <location>
        <begin position="1"/>
        <end position="17"/>
    </location>
</feature>
<dbReference type="InterPro" id="IPR011969">
    <property type="entry name" value="Clan_AA_Asp_peptidase_C"/>
</dbReference>
<keyword evidence="1" id="KW-0732">Signal</keyword>
<reference evidence="2 3" key="1">
    <citation type="submission" date="2020-03" db="EMBL/GenBank/DDBJ databases">
        <title>Sphingomonas sp. nov., isolated from fish.</title>
        <authorList>
            <person name="Hyun D.-W."/>
            <person name="Bae J.-W."/>
        </authorList>
    </citation>
    <scope>NUCLEOTIDE SEQUENCE [LARGE SCALE GENOMIC DNA]</scope>
    <source>
        <strain evidence="2 3">HDW15B</strain>
    </source>
</reference>
<feature type="chain" id="PRO_5026343255" evidence="1">
    <location>
        <begin position="18"/>
        <end position="184"/>
    </location>
</feature>
<dbReference type="Proteomes" id="UP000503222">
    <property type="component" value="Chromosome"/>
</dbReference>
<dbReference type="CDD" id="cd05483">
    <property type="entry name" value="retropepsin_like_bacteria"/>
    <property type="match status" value="1"/>
</dbReference>
<dbReference type="EMBL" id="CP049869">
    <property type="protein sequence ID" value="QIK78808.1"/>
    <property type="molecule type" value="Genomic_DNA"/>
</dbReference>
<evidence type="ECO:0000256" key="1">
    <source>
        <dbReference type="SAM" id="SignalP"/>
    </source>
</evidence>
<gene>
    <name evidence="2" type="ORF">G7077_07775</name>
</gene>
<dbReference type="SUPFAM" id="SSF50630">
    <property type="entry name" value="Acid proteases"/>
    <property type="match status" value="1"/>
</dbReference>
<dbReference type="RefSeq" id="WP_166411199.1">
    <property type="nucleotide sequence ID" value="NZ_CP049869.1"/>
</dbReference>
<keyword evidence="2" id="KW-0645">Protease</keyword>
<sequence>MQKLVLLILGGSVAVGALMPADPTAQRPASPAGARIGTAPPLLTVEPGLEQDQSQQARHVVQTGTGAVTLERAGDGHFYAEAQVNGMPIRFLIDTGATGIALTREDAQRAQVQLDPRMDEIVGTGASGDVKGQFVTLDRVSLGPKDVQGVDAAVLSGGRQSLLGQSFLAEFGSVSIEGDRMVLR</sequence>
<accession>A0A6G7YPY3</accession>
<keyword evidence="3" id="KW-1185">Reference proteome</keyword>